<evidence type="ECO:0000313" key="3">
    <source>
        <dbReference type="EMBL" id="GGS24401.1"/>
    </source>
</evidence>
<dbReference type="GO" id="GO:0042602">
    <property type="term" value="F:riboflavin reductase (NADPH) activity"/>
    <property type="evidence" value="ECO:0007669"/>
    <property type="project" value="TreeGrafter"/>
</dbReference>
<dbReference type="PANTHER" id="PTHR30466:SF1">
    <property type="entry name" value="FMN REDUCTASE (NADH) RUTF"/>
    <property type="match status" value="1"/>
</dbReference>
<name>A0A918G992_9PSEU</name>
<dbReference type="GO" id="GO:0004497">
    <property type="term" value="F:monooxygenase activity"/>
    <property type="evidence" value="ECO:0007669"/>
    <property type="project" value="UniProtKB-KW"/>
</dbReference>
<sequence length="182" mass="18963">MIPQARAALRKLASGVAVLTYRDGEHAHGATVSSVSAVSRDPLLLAICLGTGSRFGELVGTPGARFAVNILGAGQARLAGWFADPRRPLGLVQFDCVDWLPDGFSGAPLIDGSLARLGCEVRSVTLAGDHHLVVAEVVTGVPGDGPPLLSFAGQLHDGDLRSLPERQAHPYALEEEPMGAAR</sequence>
<reference evidence="3" key="1">
    <citation type="journal article" date="2014" name="Int. J. Syst. Evol. Microbiol.">
        <title>Complete genome sequence of Corynebacterium casei LMG S-19264T (=DSM 44701T), isolated from a smear-ripened cheese.</title>
        <authorList>
            <consortium name="US DOE Joint Genome Institute (JGI-PGF)"/>
            <person name="Walter F."/>
            <person name="Albersmeier A."/>
            <person name="Kalinowski J."/>
            <person name="Ruckert C."/>
        </authorList>
    </citation>
    <scope>NUCLEOTIDE SEQUENCE</scope>
    <source>
        <strain evidence="3">JCM 3276</strain>
    </source>
</reference>
<evidence type="ECO:0000256" key="1">
    <source>
        <dbReference type="ARBA" id="ARBA00023002"/>
    </source>
</evidence>
<gene>
    <name evidence="3" type="ORF">GCM10010171_16950</name>
</gene>
<dbReference type="SUPFAM" id="SSF50475">
    <property type="entry name" value="FMN-binding split barrel"/>
    <property type="match status" value="1"/>
</dbReference>
<keyword evidence="4" id="KW-1185">Reference proteome</keyword>
<keyword evidence="1" id="KW-0560">Oxidoreductase</keyword>
<organism evidence="3 4">
    <name type="scientific">Actinokineospora fastidiosa</name>
    <dbReference type="NCBI Taxonomy" id="1816"/>
    <lineage>
        <taxon>Bacteria</taxon>
        <taxon>Bacillati</taxon>
        <taxon>Actinomycetota</taxon>
        <taxon>Actinomycetes</taxon>
        <taxon>Pseudonocardiales</taxon>
        <taxon>Pseudonocardiaceae</taxon>
        <taxon>Actinokineospora</taxon>
    </lineage>
</organism>
<dbReference type="PANTHER" id="PTHR30466">
    <property type="entry name" value="FLAVIN REDUCTASE"/>
    <property type="match status" value="1"/>
</dbReference>
<proteinExistence type="predicted"/>
<dbReference type="RefSeq" id="WP_189209655.1">
    <property type="nucleotide sequence ID" value="NZ_BMRB01000001.1"/>
</dbReference>
<dbReference type="InterPro" id="IPR002563">
    <property type="entry name" value="Flavin_Rdtase-like_dom"/>
</dbReference>
<reference evidence="3" key="2">
    <citation type="submission" date="2020-09" db="EMBL/GenBank/DDBJ databases">
        <authorList>
            <person name="Sun Q."/>
            <person name="Ohkuma M."/>
        </authorList>
    </citation>
    <scope>NUCLEOTIDE SEQUENCE</scope>
    <source>
        <strain evidence="3">JCM 3276</strain>
    </source>
</reference>
<dbReference type="GO" id="GO:0010181">
    <property type="term" value="F:FMN binding"/>
    <property type="evidence" value="ECO:0007669"/>
    <property type="project" value="InterPro"/>
</dbReference>
<dbReference type="Pfam" id="PF01613">
    <property type="entry name" value="Flavin_Reduct"/>
    <property type="match status" value="1"/>
</dbReference>
<evidence type="ECO:0000259" key="2">
    <source>
        <dbReference type="SMART" id="SM00903"/>
    </source>
</evidence>
<dbReference type="SMART" id="SM00903">
    <property type="entry name" value="Flavin_Reduct"/>
    <property type="match status" value="1"/>
</dbReference>
<protein>
    <submittedName>
        <fullName evidence="3">Monooxygenase</fullName>
    </submittedName>
</protein>
<feature type="domain" description="Flavin reductase like" evidence="2">
    <location>
        <begin position="9"/>
        <end position="157"/>
    </location>
</feature>
<dbReference type="Gene3D" id="2.30.110.10">
    <property type="entry name" value="Electron Transport, Fmn-binding Protein, Chain A"/>
    <property type="match status" value="1"/>
</dbReference>
<evidence type="ECO:0000313" key="4">
    <source>
        <dbReference type="Proteomes" id="UP000660680"/>
    </source>
</evidence>
<dbReference type="Proteomes" id="UP000660680">
    <property type="component" value="Unassembled WGS sequence"/>
</dbReference>
<accession>A0A918G992</accession>
<comment type="caution">
    <text evidence="3">The sequence shown here is derived from an EMBL/GenBank/DDBJ whole genome shotgun (WGS) entry which is preliminary data.</text>
</comment>
<dbReference type="InterPro" id="IPR012349">
    <property type="entry name" value="Split_barrel_FMN-bd"/>
</dbReference>
<dbReference type="InterPro" id="IPR050268">
    <property type="entry name" value="NADH-dep_flavin_reductase"/>
</dbReference>
<dbReference type="GO" id="GO:0006208">
    <property type="term" value="P:pyrimidine nucleobase catabolic process"/>
    <property type="evidence" value="ECO:0007669"/>
    <property type="project" value="TreeGrafter"/>
</dbReference>
<dbReference type="EMBL" id="BMRB01000001">
    <property type="protein sequence ID" value="GGS24401.1"/>
    <property type="molecule type" value="Genomic_DNA"/>
</dbReference>
<keyword evidence="3" id="KW-0503">Monooxygenase</keyword>
<dbReference type="AlphaFoldDB" id="A0A918G992"/>